<gene>
    <name evidence="2" type="ORF">SCAL_000552</name>
</gene>
<evidence type="ECO:0000313" key="2">
    <source>
        <dbReference type="EMBL" id="OFV67912.1"/>
    </source>
</evidence>
<dbReference type="Proteomes" id="UP000186940">
    <property type="component" value="Unassembled WGS sequence"/>
</dbReference>
<keyword evidence="3" id="KW-1185">Reference proteome</keyword>
<dbReference type="EMBL" id="LYOS01000002">
    <property type="protein sequence ID" value="OFV67912.1"/>
    <property type="molecule type" value="Genomic_DNA"/>
</dbReference>
<reference evidence="2" key="1">
    <citation type="submission" date="2016-05" db="EMBL/GenBank/DDBJ databases">
        <title>Microbial consortia oxidize butane by reversing methanogenesis.</title>
        <authorList>
            <person name="Laso-Perez R."/>
            <person name="Richter M."/>
            <person name="Wegener G."/>
            <person name="Musat F."/>
        </authorList>
    </citation>
    <scope>NUCLEOTIDE SEQUENCE [LARGE SCALE GENOMIC DNA]</scope>
    <source>
        <strain evidence="2">BOX2</strain>
    </source>
</reference>
<dbReference type="PANTHER" id="PTHR40660">
    <property type="entry name" value="5'-PHOSPHATE OXIDASE PUTATIVE DOMAIN-CONTAINING PROTEIN-RELATED"/>
    <property type="match status" value="1"/>
</dbReference>
<dbReference type="Pfam" id="PF01243">
    <property type="entry name" value="PNPOx_N"/>
    <property type="match status" value="1"/>
</dbReference>
<evidence type="ECO:0000259" key="1">
    <source>
        <dbReference type="Pfam" id="PF01243"/>
    </source>
</evidence>
<dbReference type="PANTHER" id="PTHR40660:SF1">
    <property type="entry name" value="5'-PHOSPHATE OXIDASE PUTATIVE DOMAIN-CONTAINING PROTEIN-RELATED"/>
    <property type="match status" value="1"/>
</dbReference>
<dbReference type="InterPro" id="IPR011576">
    <property type="entry name" value="Pyridox_Oxase_N"/>
</dbReference>
<accession>A0A1F2PAF8</accession>
<sequence length="134" mass="14139">MVKMPKEVVDLFNDPEASKVIATVAEDGEINVAAKGTISAVDDETVAYADIFSGKTRANLEATKKAALLAFKNPPPAGYQVKGTFAGFETSGPVYDKFAALVKDLLNLDINGVAMIKVNEVFSVGAPDFGKKIA</sequence>
<dbReference type="Gene3D" id="2.30.110.10">
    <property type="entry name" value="Electron Transport, Fmn-binding Protein, Chain A"/>
    <property type="match status" value="1"/>
</dbReference>
<dbReference type="AlphaFoldDB" id="A0A1F2PAF8"/>
<feature type="domain" description="Pyridoxamine 5'-phosphate oxidase N-terminal" evidence="1">
    <location>
        <begin position="5"/>
        <end position="98"/>
    </location>
</feature>
<dbReference type="InterPro" id="IPR012349">
    <property type="entry name" value="Split_barrel_FMN-bd"/>
</dbReference>
<dbReference type="STRING" id="1838285.SCAL_000552"/>
<name>A0A1F2PAF8_9EURY</name>
<protein>
    <submittedName>
        <fullName evidence="2">Pyridoxamine 5-phosphate oxidase</fullName>
    </submittedName>
</protein>
<comment type="caution">
    <text evidence="2">The sequence shown here is derived from an EMBL/GenBank/DDBJ whole genome shotgun (WGS) entry which is preliminary data.</text>
</comment>
<dbReference type="SUPFAM" id="SSF50475">
    <property type="entry name" value="FMN-binding split barrel"/>
    <property type="match status" value="1"/>
</dbReference>
<organism evidence="2 3">
    <name type="scientific">Candidatus Syntropharchaeum caldarium</name>
    <dbReference type="NCBI Taxonomy" id="1838285"/>
    <lineage>
        <taxon>Archaea</taxon>
        <taxon>Methanobacteriati</taxon>
        <taxon>Methanobacteriota</taxon>
        <taxon>Stenosarchaea group</taxon>
        <taxon>Methanomicrobia</taxon>
        <taxon>Methanosarcinales</taxon>
        <taxon>ANME-2 cluster</taxon>
        <taxon>Candidatus Syntropharchaeum</taxon>
    </lineage>
</organism>
<proteinExistence type="predicted"/>
<evidence type="ECO:0000313" key="3">
    <source>
        <dbReference type="Proteomes" id="UP000186940"/>
    </source>
</evidence>